<accession>A0A166HRZ7</accession>
<evidence type="ECO:0000256" key="12">
    <source>
        <dbReference type="ARBA" id="ARBA00031158"/>
    </source>
</evidence>
<evidence type="ECO:0000256" key="11">
    <source>
        <dbReference type="ARBA" id="ARBA00029939"/>
    </source>
</evidence>
<evidence type="ECO:0000256" key="8">
    <source>
        <dbReference type="ARBA" id="ARBA00022857"/>
    </source>
</evidence>
<dbReference type="PATRIC" id="fig|1671680.3.peg.1934"/>
<evidence type="ECO:0000256" key="9">
    <source>
        <dbReference type="ARBA" id="ARBA00023002"/>
    </source>
</evidence>
<dbReference type="EMBL" id="LIIN01000056">
    <property type="protein sequence ID" value="KZX21073.1"/>
    <property type="molecule type" value="Genomic_DNA"/>
</dbReference>
<keyword evidence="8" id="KW-0521">NADP</keyword>
<comment type="similarity">
    <text evidence="3">Belongs to the lysine N(6)-hydroxylase/L-ornithine N(5)-oxygenase family.</text>
</comment>
<evidence type="ECO:0000313" key="19">
    <source>
        <dbReference type="Proteomes" id="UP000465031"/>
    </source>
</evidence>
<proteinExistence type="inferred from homology"/>
<keyword evidence="6" id="KW-0285">Flavoprotein</keyword>
<dbReference type="InterPro" id="IPR036188">
    <property type="entry name" value="FAD/NAD-bd_sf"/>
</dbReference>
<keyword evidence="18" id="KW-1185">Reference proteome</keyword>
<reference evidence="19" key="3">
    <citation type="submission" date="2019-12" db="EMBL/GenBank/DDBJ databases">
        <title>Complete and draft genome sequences of new strains and members of some known species of the genus Rathayibacter isolated from plants.</title>
        <authorList>
            <person name="Tarlachkov S.V."/>
            <person name="Starodumova I.P."/>
            <person name="Dorofeeva L.V."/>
            <person name="Prisyazhnaya N.V."/>
            <person name="Leyn S."/>
            <person name="Zlamal J."/>
            <person name="Elan M."/>
            <person name="Osterman A.L."/>
            <person name="Nadler S."/>
            <person name="Subbotin S.A."/>
            <person name="Evtushenko L.I."/>
        </authorList>
    </citation>
    <scope>NUCLEOTIDE SEQUENCE [LARGE SCALE GENOMIC DNA]</scope>
    <source>
        <strain evidence="19">VKM Ac-2761</strain>
    </source>
</reference>
<name>A0A166HRZ7_9MICO</name>
<evidence type="ECO:0000313" key="17">
    <source>
        <dbReference type="EMBL" id="QHC55218.1"/>
    </source>
</evidence>
<dbReference type="Proteomes" id="UP000465031">
    <property type="component" value="Chromosome"/>
</dbReference>
<keyword evidence="10 16" id="KW-0503">Monooxygenase</keyword>
<dbReference type="PANTHER" id="PTHR42802">
    <property type="entry name" value="MONOOXYGENASE"/>
    <property type="match status" value="1"/>
</dbReference>
<evidence type="ECO:0000256" key="5">
    <source>
        <dbReference type="ARBA" id="ARBA00016406"/>
    </source>
</evidence>
<dbReference type="RefSeq" id="WP_068211036.1">
    <property type="nucleotide sequence ID" value="NZ_CP047186.1"/>
</dbReference>
<dbReference type="KEGG" id="rte:GSU10_05965"/>
<protein>
    <recommendedName>
        <fullName evidence="5">L-lysine N6-monooxygenase MbtG</fullName>
        <ecNumber evidence="4">1.14.13.59</ecNumber>
    </recommendedName>
    <alternativeName>
        <fullName evidence="14">Lysine 6-N-hydroxylase</fullName>
    </alternativeName>
    <alternativeName>
        <fullName evidence="13">Lysine N6-hydroxylase</fullName>
    </alternativeName>
    <alternativeName>
        <fullName evidence="11">Lysine-N-oxygenase</fullName>
    </alternativeName>
    <alternativeName>
        <fullName evidence="12">Mycobactin synthase protein G</fullName>
    </alternativeName>
</protein>
<keyword evidence="7" id="KW-0274">FAD</keyword>
<dbReference type="EC" id="1.14.13.59" evidence="4"/>
<dbReference type="OrthoDB" id="7527071at2"/>
<comment type="cofactor">
    <cofactor evidence="1">
        <name>FAD</name>
        <dbReference type="ChEBI" id="CHEBI:57692"/>
    </cofactor>
</comment>
<evidence type="ECO:0000313" key="16">
    <source>
        <dbReference type="EMBL" id="KZX21073.1"/>
    </source>
</evidence>
<evidence type="ECO:0000256" key="15">
    <source>
        <dbReference type="ARBA" id="ARBA00048407"/>
    </source>
</evidence>
<dbReference type="Proteomes" id="UP000076717">
    <property type="component" value="Unassembled WGS sequence"/>
</dbReference>
<evidence type="ECO:0000256" key="6">
    <source>
        <dbReference type="ARBA" id="ARBA00022630"/>
    </source>
</evidence>
<keyword evidence="9 16" id="KW-0560">Oxidoreductase</keyword>
<comment type="pathway">
    <text evidence="2">Siderophore biosynthesis.</text>
</comment>
<dbReference type="PANTHER" id="PTHR42802:SF1">
    <property type="entry name" value="L-ORNITHINE N(5)-MONOOXYGENASE"/>
    <property type="match status" value="1"/>
</dbReference>
<dbReference type="GO" id="GO:0047091">
    <property type="term" value="F:L-lysine 6-monooxygenase (NADPH) activity"/>
    <property type="evidence" value="ECO:0007669"/>
    <property type="project" value="UniProtKB-EC"/>
</dbReference>
<reference evidence="17" key="2">
    <citation type="submission" date="2019-12" db="EMBL/GenBank/DDBJ databases">
        <title>Complete and Draft Genome Sequences of New Strains and Members of Some Known Species of the Genus Rathayibacter isolated from Plants.</title>
        <authorList>
            <person name="Tarlachkov S.V."/>
            <person name="Starodumova I.P."/>
            <person name="Dorofeeva L.V."/>
            <person name="Prisyazhnaya N.V."/>
            <person name="Leyn S.A."/>
            <person name="Zlamal J.E."/>
            <person name="Elane M.L."/>
            <person name="Osterman A.L."/>
            <person name="Nadler S.A."/>
            <person name="Subbotin S.A."/>
            <person name="Evtushenko L.I."/>
        </authorList>
    </citation>
    <scope>NUCLEOTIDE SEQUENCE</scope>
    <source>
        <strain evidence="17">VKM Ac-2761</strain>
    </source>
</reference>
<dbReference type="AlphaFoldDB" id="A0A166HRZ7"/>
<evidence type="ECO:0000256" key="4">
    <source>
        <dbReference type="ARBA" id="ARBA00013076"/>
    </source>
</evidence>
<evidence type="ECO:0000256" key="10">
    <source>
        <dbReference type="ARBA" id="ARBA00023033"/>
    </source>
</evidence>
<evidence type="ECO:0000256" key="1">
    <source>
        <dbReference type="ARBA" id="ARBA00001974"/>
    </source>
</evidence>
<evidence type="ECO:0000256" key="3">
    <source>
        <dbReference type="ARBA" id="ARBA00007588"/>
    </source>
</evidence>
<evidence type="ECO:0000256" key="13">
    <source>
        <dbReference type="ARBA" id="ARBA00032493"/>
    </source>
</evidence>
<gene>
    <name evidence="16" type="primary">pvdA</name>
    <name evidence="16" type="ORF">ACH61_01817</name>
    <name evidence="17" type="ORF">GSU10_05965</name>
</gene>
<dbReference type="EMBL" id="CP047186">
    <property type="protein sequence ID" value="QHC55218.1"/>
    <property type="molecule type" value="Genomic_DNA"/>
</dbReference>
<evidence type="ECO:0000256" key="14">
    <source>
        <dbReference type="ARBA" id="ARBA00032738"/>
    </source>
</evidence>
<evidence type="ECO:0000256" key="2">
    <source>
        <dbReference type="ARBA" id="ARBA00004924"/>
    </source>
</evidence>
<sequence>MTDARVTAQEPLDGSTRDEVIDIVGVGFGPSNLGLAIALRERNATPGNTPITSAFVESKPAFAWHPDMLLPGATMQVSFLKDLVTQRNTASEYSFLTFLHDSHRLHHFINRQTFFPTRIEFHQYLVWAADRVAADVRYGTRATTILDRSDHFEVVLEGARGGSLRARNVVLAGGLSARLPEGVQASARQFHNHSLLSRLAGLPAPTHDAFVVLGAGQSAAEVAHYLHEQYPAARVHAVLGKYGYTPADDSPYANRIFDADAVDAYHAGSAQMKARLLSYHRGTNYSAVDLDLIERLYEIEYAERVAGARRLFVHGASALAETEENPDGVSVRIENGLTGAVERIDADAVVYATGFTSMPLGEILGDLYAPEAPEHGTRVSRDYRLHTTRPTPGGVYLQGGTEDTHGLTSSLLSNIAVRSAEIAESIAAGLRARELELVRSA</sequence>
<dbReference type="Pfam" id="PF13434">
    <property type="entry name" value="Lys_Orn_oxgnase"/>
    <property type="match status" value="1"/>
</dbReference>
<organism evidence="16 18">
    <name type="scientific">Rathayibacter tanaceti</name>
    <dbReference type="NCBI Taxonomy" id="1671680"/>
    <lineage>
        <taxon>Bacteria</taxon>
        <taxon>Bacillati</taxon>
        <taxon>Actinomycetota</taxon>
        <taxon>Actinomycetes</taxon>
        <taxon>Micrococcales</taxon>
        <taxon>Microbacteriaceae</taxon>
        <taxon>Rathayibacter</taxon>
    </lineage>
</organism>
<dbReference type="Gene3D" id="3.50.50.60">
    <property type="entry name" value="FAD/NAD(P)-binding domain"/>
    <property type="match status" value="1"/>
</dbReference>
<dbReference type="InterPro" id="IPR025700">
    <property type="entry name" value="Lys/Orn_oxygenase"/>
</dbReference>
<dbReference type="SUPFAM" id="SSF51905">
    <property type="entry name" value="FAD/NAD(P)-binding domain"/>
    <property type="match status" value="2"/>
</dbReference>
<evidence type="ECO:0000313" key="18">
    <source>
        <dbReference type="Proteomes" id="UP000076717"/>
    </source>
</evidence>
<comment type="catalytic activity">
    <reaction evidence="15">
        <text>L-lysine + NADPH + O2 = N(6)-hydroxy-L-lysine + NADP(+) + H2O</text>
        <dbReference type="Rhea" id="RHEA:23228"/>
        <dbReference type="ChEBI" id="CHEBI:15377"/>
        <dbReference type="ChEBI" id="CHEBI:15379"/>
        <dbReference type="ChEBI" id="CHEBI:32551"/>
        <dbReference type="ChEBI" id="CHEBI:57783"/>
        <dbReference type="ChEBI" id="CHEBI:57820"/>
        <dbReference type="ChEBI" id="CHEBI:58349"/>
        <dbReference type="EC" id="1.14.13.59"/>
    </reaction>
</comment>
<evidence type="ECO:0000256" key="7">
    <source>
        <dbReference type="ARBA" id="ARBA00022827"/>
    </source>
</evidence>
<reference evidence="16 18" key="1">
    <citation type="submission" date="2015-08" db="EMBL/GenBank/DDBJ databases">
        <title>Draft Genome Sequence of Rathayibacter sp. Strain VKM Ac-2596 Isolated from Leaf Gall Induced by Plant-Parasitic Nematodes.</title>
        <authorList>
            <person name="Vasilenko O.V."/>
            <person name="Starodumova I.P."/>
            <person name="Tarlachkov S.V."/>
            <person name="Dorofeeva L.V."/>
            <person name="Evtushenko L.I."/>
        </authorList>
    </citation>
    <scope>NUCLEOTIDE SEQUENCE [LARGE SCALE GENOMIC DNA]</scope>
    <source>
        <strain evidence="16 18">VKM Ac-2596</strain>
    </source>
</reference>